<accession>A0ABX0W3Y9</accession>
<dbReference type="RefSeq" id="WP_167682690.1">
    <property type="nucleotide sequence ID" value="NZ_QHLQ01000002.1"/>
</dbReference>
<proteinExistence type="predicted"/>
<dbReference type="Pfam" id="PF04268">
    <property type="entry name" value="SoxG"/>
    <property type="match status" value="1"/>
</dbReference>
<sequence>MTDLQMMTPLGNTTPAVEHFGTTCIAEHCVTELVSLAARRGQTELLQSCVEKELGVRLPRVGGTATGTEVSAWWIGPDQWMIEARWDIKSALAGRVAQGIGKLGSVVDQSDGWVRYDISGPEVKSAFEKLTAIDVQMMQSGTVVRSTIHHIGCFIRCETARDYYSIYGPRSSAGSLHEALIGTAVAILPAE</sequence>
<dbReference type="Proteomes" id="UP001429564">
    <property type="component" value="Unassembled WGS sequence"/>
</dbReference>
<evidence type="ECO:0000313" key="2">
    <source>
        <dbReference type="Proteomes" id="UP001429564"/>
    </source>
</evidence>
<keyword evidence="2" id="KW-1185">Reference proteome</keyword>
<dbReference type="InterPro" id="IPR027266">
    <property type="entry name" value="TrmE/GcvT-like"/>
</dbReference>
<dbReference type="Gene3D" id="3.30.1360.120">
    <property type="entry name" value="Probable tRNA modification gtpase trme, domain 1"/>
    <property type="match status" value="1"/>
</dbReference>
<reference evidence="1 2" key="1">
    <citation type="submission" date="2018-05" db="EMBL/GenBank/DDBJ databases">
        <authorList>
            <person name="Zhang Y.-J."/>
        </authorList>
    </citation>
    <scope>NUCLEOTIDE SEQUENCE [LARGE SCALE GENOMIC DNA]</scope>
    <source>
        <strain evidence="1 2">CY04</strain>
    </source>
</reference>
<protein>
    <submittedName>
        <fullName evidence="1">Sarcosine oxidase subunit gamma</fullName>
    </submittedName>
</protein>
<organism evidence="1 2">
    <name type="scientific">Parasedimentitalea denitrificans</name>
    <dbReference type="NCBI Taxonomy" id="2211118"/>
    <lineage>
        <taxon>Bacteria</taxon>
        <taxon>Pseudomonadati</taxon>
        <taxon>Pseudomonadota</taxon>
        <taxon>Alphaproteobacteria</taxon>
        <taxon>Rhodobacterales</taxon>
        <taxon>Paracoccaceae</taxon>
        <taxon>Parasedimentitalea</taxon>
    </lineage>
</organism>
<name>A0ABX0W3Y9_9RHOB</name>
<dbReference type="InterPro" id="IPR007375">
    <property type="entry name" value="SoxG"/>
</dbReference>
<dbReference type="EMBL" id="QHLQ01000002">
    <property type="protein sequence ID" value="NIZ60217.1"/>
    <property type="molecule type" value="Genomic_DNA"/>
</dbReference>
<comment type="caution">
    <text evidence="1">The sequence shown here is derived from an EMBL/GenBank/DDBJ whole genome shotgun (WGS) entry which is preliminary data.</text>
</comment>
<dbReference type="Gene3D" id="3.30.70.1520">
    <property type="entry name" value="Heterotetrameric sarcosine oxidase"/>
    <property type="match status" value="1"/>
</dbReference>
<gene>
    <name evidence="1" type="ORF">DL239_04430</name>
</gene>
<evidence type="ECO:0000313" key="1">
    <source>
        <dbReference type="EMBL" id="NIZ60217.1"/>
    </source>
</evidence>
<dbReference type="SUPFAM" id="SSF103025">
    <property type="entry name" value="Folate-binding domain"/>
    <property type="match status" value="1"/>
</dbReference>